<dbReference type="Gene3D" id="3.90.550.10">
    <property type="entry name" value="Spore Coat Polysaccharide Biosynthesis Protein SpsA, Chain A"/>
    <property type="match status" value="1"/>
</dbReference>
<dbReference type="AlphaFoldDB" id="A0A1C2G5Q5"/>
<dbReference type="PANTHER" id="PTHR22916">
    <property type="entry name" value="GLYCOSYLTRANSFERASE"/>
    <property type="match status" value="1"/>
</dbReference>
<dbReference type="InterPro" id="IPR001173">
    <property type="entry name" value="Glyco_trans_2-like"/>
</dbReference>
<organism evidence="2 3">
    <name type="scientific">Limosilactobacillus reuteri</name>
    <name type="common">Lactobacillus reuteri</name>
    <dbReference type="NCBI Taxonomy" id="1598"/>
    <lineage>
        <taxon>Bacteria</taxon>
        <taxon>Bacillati</taxon>
        <taxon>Bacillota</taxon>
        <taxon>Bacilli</taxon>
        <taxon>Lactobacillales</taxon>
        <taxon>Lactobacillaceae</taxon>
        <taxon>Limosilactobacillus</taxon>
    </lineage>
</organism>
<accession>A0A1C2G5Q5</accession>
<reference evidence="2 3" key="1">
    <citation type="submission" date="2016-08" db="EMBL/GenBank/DDBJ databases">
        <title>Probiotic bacterium isolated from chicken gut.</title>
        <authorList>
            <person name="Levy J.L."/>
            <person name="Hassan H.M."/>
            <person name="Mendoza M.A."/>
        </authorList>
    </citation>
    <scope>NUCLEOTIDE SEQUENCE [LARGE SCALE GENOMIC DNA]</scope>
    <source>
        <strain evidence="2 3">P43</strain>
    </source>
</reference>
<gene>
    <name evidence="2" type="ORF">BFD03_08955</name>
</gene>
<dbReference type="GO" id="GO:0016758">
    <property type="term" value="F:hexosyltransferase activity"/>
    <property type="evidence" value="ECO:0007669"/>
    <property type="project" value="UniProtKB-ARBA"/>
</dbReference>
<feature type="domain" description="Glycosyltransferase 2-like" evidence="1">
    <location>
        <begin position="6"/>
        <end position="168"/>
    </location>
</feature>
<evidence type="ECO:0000313" key="2">
    <source>
        <dbReference type="EMBL" id="OCX46834.1"/>
    </source>
</evidence>
<sequence>MNETVSVIMTVYNEPLEILQEAVNSIIDQTYKKIEFIIVIDNPYNNGAINYIRKVQLNNPKVKLIINDKNIGLPLSLNKAIKVSKGNYIARMDADDISDKNRIYKEFLFLKKKKVDLVGCNIDMINNIGKKVGKTSYPQHNFIIKRMLRNVDCVPHPTWFLKKQVYEKLNGYRNIEACEDYDFLLRAVLNNVKIAVLHERLLKYRINNSGISLTKNNIQKITARFLQKSYKNGDIYSVNSLNRFLESQEAQTLFKNFNDYKSLKNNLKNKQNIIITIGKLLQNKELWYSVKNKFIMLVIR</sequence>
<protein>
    <recommendedName>
        <fullName evidence="1">Glycosyltransferase 2-like domain-containing protein</fullName>
    </recommendedName>
</protein>
<proteinExistence type="predicted"/>
<evidence type="ECO:0000259" key="1">
    <source>
        <dbReference type="Pfam" id="PF00535"/>
    </source>
</evidence>
<evidence type="ECO:0000313" key="3">
    <source>
        <dbReference type="Proteomes" id="UP000095141"/>
    </source>
</evidence>
<dbReference type="SUPFAM" id="SSF53448">
    <property type="entry name" value="Nucleotide-diphospho-sugar transferases"/>
    <property type="match status" value="1"/>
</dbReference>
<dbReference type="Proteomes" id="UP000095141">
    <property type="component" value="Unassembled WGS sequence"/>
</dbReference>
<name>A0A1C2G5Q5_LIMRT</name>
<dbReference type="InterPro" id="IPR029044">
    <property type="entry name" value="Nucleotide-diphossugar_trans"/>
</dbReference>
<comment type="caution">
    <text evidence="2">The sequence shown here is derived from an EMBL/GenBank/DDBJ whole genome shotgun (WGS) entry which is preliminary data.</text>
</comment>
<dbReference type="EMBL" id="MCNS01000018">
    <property type="protein sequence ID" value="OCX46834.1"/>
    <property type="molecule type" value="Genomic_DNA"/>
</dbReference>
<dbReference type="RefSeq" id="WP_066035981.1">
    <property type="nucleotide sequence ID" value="NZ_CP136906.1"/>
</dbReference>
<dbReference type="PANTHER" id="PTHR22916:SF3">
    <property type="entry name" value="UDP-GLCNAC:BETAGAL BETA-1,3-N-ACETYLGLUCOSAMINYLTRANSFERASE-LIKE PROTEIN 1"/>
    <property type="match status" value="1"/>
</dbReference>
<dbReference type="Pfam" id="PF00535">
    <property type="entry name" value="Glycos_transf_2"/>
    <property type="match status" value="1"/>
</dbReference>